<sequence>MTISSSLEDRTKAIGWLSHGGELAVALKGDRARHSDVIWSLLTEAVEVVDKIPDQERRWLTSGNRSGGWNMIGMSRAELTEIELNRILSAMKPYDGQTKTAPQRDDLDRALGVLSWMRWCNVARLPDRLTKAAIALARGGDQEIVHRLYCPTRKPTHRQIALEIRTRAIGFILVGLKTDLHIVPAAGLKFEETYGS</sequence>
<dbReference type="AlphaFoldDB" id="A0A1M5PPF9"/>
<protein>
    <submittedName>
        <fullName evidence="1">Uncharacterized protein</fullName>
    </submittedName>
</protein>
<proteinExistence type="predicted"/>
<reference evidence="1 2" key="1">
    <citation type="submission" date="2016-11" db="EMBL/GenBank/DDBJ databases">
        <authorList>
            <person name="Jaros S."/>
            <person name="Januszkiewicz K."/>
            <person name="Wedrychowicz H."/>
        </authorList>
    </citation>
    <scope>NUCLEOTIDE SEQUENCE [LARGE SCALE GENOMIC DNA]</scope>
    <source>
        <strain evidence="1 2">GAS138</strain>
    </source>
</reference>
<evidence type="ECO:0000313" key="2">
    <source>
        <dbReference type="Proteomes" id="UP000189796"/>
    </source>
</evidence>
<dbReference type="Proteomes" id="UP000189796">
    <property type="component" value="Chromosome I"/>
</dbReference>
<dbReference type="RefSeq" id="WP_079602446.1">
    <property type="nucleotide sequence ID" value="NZ_LT670817.1"/>
</dbReference>
<dbReference type="EMBL" id="LT670817">
    <property type="protein sequence ID" value="SHH03624.1"/>
    <property type="molecule type" value="Genomic_DNA"/>
</dbReference>
<dbReference type="OrthoDB" id="8227023at2"/>
<accession>A0A1M5PPF9</accession>
<organism evidence="1 2">
    <name type="scientific">Bradyrhizobium erythrophlei</name>
    <dbReference type="NCBI Taxonomy" id="1437360"/>
    <lineage>
        <taxon>Bacteria</taxon>
        <taxon>Pseudomonadati</taxon>
        <taxon>Pseudomonadota</taxon>
        <taxon>Alphaproteobacteria</taxon>
        <taxon>Hyphomicrobiales</taxon>
        <taxon>Nitrobacteraceae</taxon>
        <taxon>Bradyrhizobium</taxon>
    </lineage>
</organism>
<gene>
    <name evidence="1" type="ORF">SAMN05443248_3454</name>
</gene>
<evidence type="ECO:0000313" key="1">
    <source>
        <dbReference type="EMBL" id="SHH03624.1"/>
    </source>
</evidence>
<name>A0A1M5PPF9_9BRAD</name>